<evidence type="ECO:0000313" key="1">
    <source>
        <dbReference type="EMBL" id="EWY40673.1"/>
    </source>
</evidence>
<keyword evidence="2" id="KW-1185">Reference proteome</keyword>
<accession>W9HA26</accession>
<reference evidence="1 2" key="1">
    <citation type="submission" date="2013-08" db="EMBL/GenBank/DDBJ databases">
        <title>The genome sequence of Skermanella stibiiresistens.</title>
        <authorList>
            <person name="Zhu W."/>
            <person name="Wang G."/>
        </authorList>
    </citation>
    <scope>NUCLEOTIDE SEQUENCE [LARGE SCALE GENOMIC DNA]</scope>
    <source>
        <strain evidence="1 2">SB22</strain>
    </source>
</reference>
<dbReference type="EMBL" id="AVFL01000007">
    <property type="protein sequence ID" value="EWY40673.1"/>
    <property type="molecule type" value="Genomic_DNA"/>
</dbReference>
<dbReference type="AlphaFoldDB" id="W9HA26"/>
<dbReference type="Proteomes" id="UP000019486">
    <property type="component" value="Unassembled WGS sequence"/>
</dbReference>
<protein>
    <submittedName>
        <fullName evidence="1">Uncharacterized protein</fullName>
    </submittedName>
</protein>
<comment type="caution">
    <text evidence="1">The sequence shown here is derived from an EMBL/GenBank/DDBJ whole genome shotgun (WGS) entry which is preliminary data.</text>
</comment>
<gene>
    <name evidence="1" type="ORF">N825_35225</name>
</gene>
<evidence type="ECO:0000313" key="2">
    <source>
        <dbReference type="Proteomes" id="UP000019486"/>
    </source>
</evidence>
<organism evidence="1 2">
    <name type="scientific">Skermanella stibiiresistens SB22</name>
    <dbReference type="NCBI Taxonomy" id="1385369"/>
    <lineage>
        <taxon>Bacteria</taxon>
        <taxon>Pseudomonadati</taxon>
        <taxon>Pseudomonadota</taxon>
        <taxon>Alphaproteobacteria</taxon>
        <taxon>Rhodospirillales</taxon>
        <taxon>Azospirillaceae</taxon>
        <taxon>Skermanella</taxon>
    </lineage>
</organism>
<sequence length="90" mass="10093">MSHGQLNMMFSAISHAIQSPDRPGRVHLIDDEPCYSITRRGRSANQLIAVLYRYKLALPKNPVRLADGSDHEGSIHMVDIISVKINRPNT</sequence>
<name>W9HA26_9PROT</name>
<proteinExistence type="predicted"/>